<evidence type="ECO:0000256" key="4">
    <source>
        <dbReference type="ARBA" id="ARBA00022801"/>
    </source>
</evidence>
<dbReference type="Gene3D" id="3.90.1820.10">
    <property type="entry name" value="AglA-like glucosidase"/>
    <property type="match status" value="1"/>
</dbReference>
<comment type="cofactor">
    <cofactor evidence="1">
        <name>Mn(2+)</name>
        <dbReference type="ChEBI" id="CHEBI:29035"/>
    </cofactor>
</comment>
<name>A0A7V4DEQ6_9BACT</name>
<evidence type="ECO:0000256" key="2">
    <source>
        <dbReference type="ARBA" id="ARBA00010141"/>
    </source>
</evidence>
<feature type="binding site" evidence="10">
    <location>
        <position position="170"/>
    </location>
    <ligand>
        <name>Mn(2+)</name>
        <dbReference type="ChEBI" id="CHEBI:29035"/>
    </ligand>
</feature>
<evidence type="ECO:0000259" key="13">
    <source>
        <dbReference type="Pfam" id="PF11975"/>
    </source>
</evidence>
<dbReference type="PANTHER" id="PTHR32092">
    <property type="entry name" value="6-PHOSPHO-BETA-GLUCOSIDASE-RELATED"/>
    <property type="match status" value="1"/>
</dbReference>
<evidence type="ECO:0000256" key="6">
    <source>
        <dbReference type="ARBA" id="ARBA00023211"/>
    </source>
</evidence>
<dbReference type="Pfam" id="PF02056">
    <property type="entry name" value="Glyco_hydro_4"/>
    <property type="match status" value="1"/>
</dbReference>
<evidence type="ECO:0000256" key="9">
    <source>
        <dbReference type="PIRSR" id="PIRSR601088-2"/>
    </source>
</evidence>
<dbReference type="InterPro" id="IPR022616">
    <property type="entry name" value="Glyco_hydro_4_C"/>
</dbReference>
<feature type="domain" description="Glycosyl hydrolase family 4 C-terminal" evidence="13">
    <location>
        <begin position="224"/>
        <end position="437"/>
    </location>
</feature>
<dbReference type="GO" id="GO:0016616">
    <property type="term" value="F:oxidoreductase activity, acting on the CH-OH group of donors, NAD or NADP as acceptor"/>
    <property type="evidence" value="ECO:0007669"/>
    <property type="project" value="InterPro"/>
</dbReference>
<keyword evidence="7" id="KW-0119">Carbohydrate metabolism</keyword>
<dbReference type="GO" id="GO:0046872">
    <property type="term" value="F:metal ion binding"/>
    <property type="evidence" value="ECO:0007669"/>
    <property type="project" value="UniProtKB-KW"/>
</dbReference>
<keyword evidence="4 12" id="KW-0378">Hydrolase</keyword>
<evidence type="ECO:0000256" key="12">
    <source>
        <dbReference type="RuleBase" id="RU361152"/>
    </source>
</evidence>
<accession>A0A7V4DEQ6</accession>
<keyword evidence="8 12" id="KW-0326">Glycosidase</keyword>
<keyword evidence="3 10" id="KW-0479">Metal-binding</keyword>
<evidence type="ECO:0000256" key="10">
    <source>
        <dbReference type="PIRSR" id="PIRSR601088-3"/>
    </source>
</evidence>
<dbReference type="Pfam" id="PF11975">
    <property type="entry name" value="Glyco_hydro_4C"/>
    <property type="match status" value="1"/>
</dbReference>
<protein>
    <recommendedName>
        <fullName evidence="13">Glycosyl hydrolase family 4 C-terminal domain-containing protein</fullName>
    </recommendedName>
</protein>
<keyword evidence="5 12" id="KW-0520">NAD</keyword>
<dbReference type="InterPro" id="IPR001088">
    <property type="entry name" value="Glyco_hydro_4"/>
</dbReference>
<dbReference type="GO" id="GO:0005975">
    <property type="term" value="P:carbohydrate metabolic process"/>
    <property type="evidence" value="ECO:0007669"/>
    <property type="project" value="InterPro"/>
</dbReference>
<gene>
    <name evidence="14" type="ORF">ENV30_08395</name>
</gene>
<sequence length="464" mass="52708">MSSQTKITVIGAGSAVFGPPTIVGILKNPNLRGVELFLHDINAEGLEKIHALAEKLNANLSAEARIRSSTNREEALEGADFVILSIAVDREECWKLDREIALKYGINHYAENGGPGSFAHTARNLSVIMPILRDMEKYCPNAWLLNFTNPVPKICTAAARYTKITTIGICHQIQFGYFILAGLFAEELGLKIPKDFNFRWNDQSIALFRLMSKKARERFVIRAFGLNHFTWMLSVTERETGKDIYPEIRERVPKIRKTLPSFEPLTMEVFEVFGLLPVPGDCHLCEYLPYTHNVHRKTWERYDIQMYDFEWAKRGRERMWEEIERAIQGETPLSRFEELETERGEFIIAGILRNLNSYEEAVNIANSGYIPNLPEGAIVEVPALLGSEGPVGLGGGKLPEPIAELCRRQILITELMVRAIVEEDRKLALEALALDPMIDDLEVARKLLEEYLTAFDPYLAFKLH</sequence>
<evidence type="ECO:0000256" key="7">
    <source>
        <dbReference type="ARBA" id="ARBA00023277"/>
    </source>
</evidence>
<dbReference type="InterPro" id="IPR015955">
    <property type="entry name" value="Lactate_DH/Glyco_Ohase_4_C"/>
</dbReference>
<dbReference type="SUPFAM" id="SSF56327">
    <property type="entry name" value="LDH C-terminal domain-like"/>
    <property type="match status" value="1"/>
</dbReference>
<feature type="binding site" evidence="10">
    <location>
        <position position="228"/>
    </location>
    <ligand>
        <name>Mn(2+)</name>
        <dbReference type="ChEBI" id="CHEBI:29035"/>
    </ligand>
</feature>
<feature type="site" description="Increases basicity of active site Tyr" evidence="11">
    <location>
        <position position="111"/>
    </location>
</feature>
<keyword evidence="10" id="KW-0170">Cobalt</keyword>
<dbReference type="GO" id="GO:0004553">
    <property type="term" value="F:hydrolase activity, hydrolyzing O-glycosyl compounds"/>
    <property type="evidence" value="ECO:0007669"/>
    <property type="project" value="InterPro"/>
</dbReference>
<evidence type="ECO:0000256" key="11">
    <source>
        <dbReference type="PIRSR" id="PIRSR601088-4"/>
    </source>
</evidence>
<keyword evidence="6 10" id="KW-0464">Manganese</keyword>
<dbReference type="PRINTS" id="PR00732">
    <property type="entry name" value="GLHYDRLASE4"/>
</dbReference>
<dbReference type="AlphaFoldDB" id="A0A7V4DEQ6"/>
<evidence type="ECO:0000313" key="14">
    <source>
        <dbReference type="EMBL" id="HGI31304.1"/>
    </source>
</evidence>
<evidence type="ECO:0000256" key="1">
    <source>
        <dbReference type="ARBA" id="ARBA00001936"/>
    </source>
</evidence>
<feature type="binding site" evidence="9">
    <location>
        <position position="149"/>
    </location>
    <ligand>
        <name>substrate</name>
    </ligand>
</feature>
<organism evidence="14">
    <name type="scientific">Candidatus Caldatribacterium californiense</name>
    <dbReference type="NCBI Taxonomy" id="1454726"/>
    <lineage>
        <taxon>Bacteria</taxon>
        <taxon>Pseudomonadati</taxon>
        <taxon>Atribacterota</taxon>
        <taxon>Atribacteria</taxon>
        <taxon>Atribacterales</taxon>
        <taxon>Candidatus Caldatribacteriaceae</taxon>
        <taxon>Candidatus Caldatribacterium</taxon>
    </lineage>
</organism>
<dbReference type="InterPro" id="IPR036291">
    <property type="entry name" value="NAD(P)-bd_dom_sf"/>
</dbReference>
<dbReference type="EMBL" id="DTFV01000120">
    <property type="protein sequence ID" value="HGI31304.1"/>
    <property type="molecule type" value="Genomic_DNA"/>
</dbReference>
<comment type="cofactor">
    <cofactor evidence="12">
        <name>NAD(+)</name>
        <dbReference type="ChEBI" id="CHEBI:57540"/>
    </cofactor>
    <text evidence="12">Binds 1 NAD(+) per subunit.</text>
</comment>
<keyword evidence="10" id="KW-0533">Nickel</keyword>
<dbReference type="InterPro" id="IPR053715">
    <property type="entry name" value="GH4_Enzyme_sf"/>
</dbReference>
<evidence type="ECO:0000256" key="5">
    <source>
        <dbReference type="ARBA" id="ARBA00023027"/>
    </source>
</evidence>
<proteinExistence type="inferred from homology"/>
<comment type="similarity">
    <text evidence="2 12">Belongs to the glycosyl hydrolase 4 family.</text>
</comment>
<dbReference type="SUPFAM" id="SSF51735">
    <property type="entry name" value="NAD(P)-binding Rossmann-fold domains"/>
    <property type="match status" value="1"/>
</dbReference>
<comment type="caution">
    <text evidence="14">The sequence shown here is derived from an EMBL/GenBank/DDBJ whole genome shotgun (WGS) entry which is preliminary data.</text>
</comment>
<evidence type="ECO:0000256" key="8">
    <source>
        <dbReference type="ARBA" id="ARBA00023295"/>
    </source>
</evidence>
<reference evidence="14" key="1">
    <citation type="journal article" date="2020" name="mSystems">
        <title>Genome- and Community-Level Interaction Insights into Carbon Utilization and Element Cycling Functions of Hydrothermarchaeota in Hydrothermal Sediment.</title>
        <authorList>
            <person name="Zhou Z."/>
            <person name="Liu Y."/>
            <person name="Xu W."/>
            <person name="Pan J."/>
            <person name="Luo Z.H."/>
            <person name="Li M."/>
        </authorList>
    </citation>
    <scope>NUCLEOTIDE SEQUENCE [LARGE SCALE GENOMIC DNA]</scope>
    <source>
        <strain evidence="14">SpSt-747</strain>
    </source>
</reference>
<evidence type="ECO:0000256" key="3">
    <source>
        <dbReference type="ARBA" id="ARBA00022723"/>
    </source>
</evidence>
<keyword evidence="10" id="KW-0408">Iron</keyword>